<reference evidence="4" key="1">
    <citation type="journal article" date="2014" name="Science">
        <title>Ancient hybridizations among the ancestral genomes of bread wheat.</title>
        <authorList>
            <consortium name="International Wheat Genome Sequencing Consortium,"/>
            <person name="Marcussen T."/>
            <person name="Sandve S.R."/>
            <person name="Heier L."/>
            <person name="Spannagl M."/>
            <person name="Pfeifer M."/>
            <person name="Jakobsen K.S."/>
            <person name="Wulff B.B."/>
            <person name="Steuernagel B."/>
            <person name="Mayer K.F."/>
            <person name="Olsen O.A."/>
        </authorList>
    </citation>
    <scope>NUCLEOTIDE SEQUENCE [LARGE SCALE GENOMIC DNA]</scope>
    <source>
        <strain evidence="4">cv. AL8/78</strain>
    </source>
</reference>
<reference evidence="4" key="2">
    <citation type="journal article" date="2017" name="Nat. Plants">
        <title>The Aegilops tauschii genome reveals multiple impacts of transposons.</title>
        <authorList>
            <person name="Zhao G."/>
            <person name="Zou C."/>
            <person name="Li K."/>
            <person name="Wang K."/>
            <person name="Li T."/>
            <person name="Gao L."/>
            <person name="Zhang X."/>
            <person name="Wang H."/>
            <person name="Yang Z."/>
            <person name="Liu X."/>
            <person name="Jiang W."/>
            <person name="Mao L."/>
            <person name="Kong X."/>
            <person name="Jiao Y."/>
            <person name="Jia J."/>
        </authorList>
    </citation>
    <scope>NUCLEOTIDE SEQUENCE [LARGE SCALE GENOMIC DNA]</scope>
    <source>
        <strain evidence="4">cv. AL8/78</strain>
    </source>
</reference>
<dbReference type="Gramene" id="AET6Gv20254200.5">
    <property type="protein sequence ID" value="AET6Gv20254200.5"/>
    <property type="gene ID" value="AET6Gv20254200"/>
</dbReference>
<dbReference type="NCBIfam" id="TIGR00125">
    <property type="entry name" value="cyt_tran_rel"/>
    <property type="match status" value="1"/>
</dbReference>
<dbReference type="Pfam" id="PF01467">
    <property type="entry name" value="CTP_transf_like"/>
    <property type="match status" value="1"/>
</dbReference>
<dbReference type="InterPro" id="IPR014729">
    <property type="entry name" value="Rossmann-like_a/b/a_fold"/>
</dbReference>
<dbReference type="Gene3D" id="3.40.50.620">
    <property type="entry name" value="HUPs"/>
    <property type="match status" value="1"/>
</dbReference>
<dbReference type="Proteomes" id="UP000015105">
    <property type="component" value="Chromosome 6D"/>
</dbReference>
<protein>
    <recommendedName>
        <fullName evidence="2">Cytidyltransferase-like domain-containing protein</fullName>
    </recommendedName>
</protein>
<reference evidence="3" key="5">
    <citation type="journal article" date="2021" name="G3 (Bethesda)">
        <title>Aegilops tauschii genome assembly Aet v5.0 features greater sequence contiguity and improved annotation.</title>
        <authorList>
            <person name="Wang L."/>
            <person name="Zhu T."/>
            <person name="Rodriguez J.C."/>
            <person name="Deal K.R."/>
            <person name="Dubcovsky J."/>
            <person name="McGuire P.E."/>
            <person name="Lux T."/>
            <person name="Spannagl M."/>
            <person name="Mayer K.F.X."/>
            <person name="Baldrich P."/>
            <person name="Meyers B.C."/>
            <person name="Huo N."/>
            <person name="Gu Y.Q."/>
            <person name="Zhou H."/>
            <person name="Devos K.M."/>
            <person name="Bennetzen J.L."/>
            <person name="Unver T."/>
            <person name="Budak H."/>
            <person name="Gulick P.J."/>
            <person name="Galiba G."/>
            <person name="Kalapos B."/>
            <person name="Nelson D.R."/>
            <person name="Li P."/>
            <person name="You F.M."/>
            <person name="Luo M.C."/>
            <person name="Dvorak J."/>
        </authorList>
    </citation>
    <scope>NUCLEOTIDE SEQUENCE [LARGE SCALE GENOMIC DNA]</scope>
    <source>
        <strain evidence="3">cv. AL8/78</strain>
    </source>
</reference>
<accession>A0A453N6C3</accession>
<name>A0A453N6C3_AEGTS</name>
<dbReference type="SUPFAM" id="SSF52374">
    <property type="entry name" value="Nucleotidylyl transferase"/>
    <property type="match status" value="1"/>
</dbReference>
<evidence type="ECO:0000313" key="4">
    <source>
        <dbReference type="Proteomes" id="UP000015105"/>
    </source>
</evidence>
<keyword evidence="4" id="KW-1185">Reference proteome</keyword>
<dbReference type="InterPro" id="IPR004821">
    <property type="entry name" value="Cyt_trans-like"/>
</dbReference>
<sequence length="139" mass="14621">LPSVTRCRCARVAMVAAMEETSNVGSEETLAVVSPAGQAAVTGSGDGTDHQSGEPDATITRPPPPSRSNNYGAVVIGGTFDRLHRGHHLFLQAAAELARERVVIGVCDGPMLAKKKVSSISPSSLICHLLLYIFNVQIN</sequence>
<dbReference type="AlphaFoldDB" id="A0A453N6C3"/>
<reference evidence="3" key="4">
    <citation type="submission" date="2019-03" db="UniProtKB">
        <authorList>
            <consortium name="EnsemblPlants"/>
        </authorList>
    </citation>
    <scope>IDENTIFICATION</scope>
</reference>
<reference evidence="3" key="3">
    <citation type="journal article" date="2017" name="Nature">
        <title>Genome sequence of the progenitor of the wheat D genome Aegilops tauschii.</title>
        <authorList>
            <person name="Luo M.C."/>
            <person name="Gu Y.Q."/>
            <person name="Puiu D."/>
            <person name="Wang H."/>
            <person name="Twardziok S.O."/>
            <person name="Deal K.R."/>
            <person name="Huo N."/>
            <person name="Zhu T."/>
            <person name="Wang L."/>
            <person name="Wang Y."/>
            <person name="McGuire P.E."/>
            <person name="Liu S."/>
            <person name="Long H."/>
            <person name="Ramasamy R.K."/>
            <person name="Rodriguez J.C."/>
            <person name="Van S.L."/>
            <person name="Yuan L."/>
            <person name="Wang Z."/>
            <person name="Xia Z."/>
            <person name="Xiao L."/>
            <person name="Anderson O.D."/>
            <person name="Ouyang S."/>
            <person name="Liang Y."/>
            <person name="Zimin A.V."/>
            <person name="Pertea G."/>
            <person name="Qi P."/>
            <person name="Bennetzen J.L."/>
            <person name="Dai X."/>
            <person name="Dawson M.W."/>
            <person name="Muller H.G."/>
            <person name="Kugler K."/>
            <person name="Rivarola-Duarte L."/>
            <person name="Spannagl M."/>
            <person name="Mayer K.F.X."/>
            <person name="Lu F.H."/>
            <person name="Bevan M.W."/>
            <person name="Leroy P."/>
            <person name="Li P."/>
            <person name="You F.M."/>
            <person name="Sun Q."/>
            <person name="Liu Z."/>
            <person name="Lyons E."/>
            <person name="Wicker T."/>
            <person name="Salzberg S.L."/>
            <person name="Devos K.M."/>
            <person name="Dvorak J."/>
        </authorList>
    </citation>
    <scope>NUCLEOTIDE SEQUENCE [LARGE SCALE GENOMIC DNA]</scope>
    <source>
        <strain evidence="3">cv. AL8/78</strain>
    </source>
</reference>
<evidence type="ECO:0000313" key="3">
    <source>
        <dbReference type="EnsemblPlants" id="AET6Gv20254200.5"/>
    </source>
</evidence>
<organism evidence="3 4">
    <name type="scientific">Aegilops tauschii subsp. strangulata</name>
    <name type="common">Goatgrass</name>
    <dbReference type="NCBI Taxonomy" id="200361"/>
    <lineage>
        <taxon>Eukaryota</taxon>
        <taxon>Viridiplantae</taxon>
        <taxon>Streptophyta</taxon>
        <taxon>Embryophyta</taxon>
        <taxon>Tracheophyta</taxon>
        <taxon>Spermatophyta</taxon>
        <taxon>Magnoliopsida</taxon>
        <taxon>Liliopsida</taxon>
        <taxon>Poales</taxon>
        <taxon>Poaceae</taxon>
        <taxon>BOP clade</taxon>
        <taxon>Pooideae</taxon>
        <taxon>Triticodae</taxon>
        <taxon>Triticeae</taxon>
        <taxon>Triticinae</taxon>
        <taxon>Aegilops</taxon>
    </lineage>
</organism>
<feature type="region of interest" description="Disordered" evidence="1">
    <location>
        <begin position="35"/>
        <end position="69"/>
    </location>
</feature>
<feature type="domain" description="Cytidyltransferase-like" evidence="2">
    <location>
        <begin position="75"/>
        <end position="118"/>
    </location>
</feature>
<proteinExistence type="predicted"/>
<dbReference type="GO" id="GO:0003824">
    <property type="term" value="F:catalytic activity"/>
    <property type="evidence" value="ECO:0007669"/>
    <property type="project" value="InterPro"/>
</dbReference>
<evidence type="ECO:0000256" key="1">
    <source>
        <dbReference type="SAM" id="MobiDB-lite"/>
    </source>
</evidence>
<dbReference type="EnsemblPlants" id="AET6Gv20254200.5">
    <property type="protein sequence ID" value="AET6Gv20254200.5"/>
    <property type="gene ID" value="AET6Gv20254200"/>
</dbReference>
<evidence type="ECO:0000259" key="2">
    <source>
        <dbReference type="Pfam" id="PF01467"/>
    </source>
</evidence>